<evidence type="ECO:0000313" key="3">
    <source>
        <dbReference type="Proteomes" id="UP000294567"/>
    </source>
</evidence>
<comment type="caution">
    <text evidence="2">The sequence shown here is derived from an EMBL/GenBank/DDBJ whole genome shotgun (WGS) entry which is preliminary data.</text>
</comment>
<dbReference type="Pfam" id="PF20612">
    <property type="entry name" value="SHOCT_2"/>
    <property type="match status" value="1"/>
</dbReference>
<name>A0A4R3KP82_9FIRM</name>
<dbReference type="AlphaFoldDB" id="A0A4R3KP82"/>
<evidence type="ECO:0000313" key="2">
    <source>
        <dbReference type="EMBL" id="TCS86388.1"/>
    </source>
</evidence>
<dbReference type="EMBL" id="SMAE01000015">
    <property type="protein sequence ID" value="TCS86388.1"/>
    <property type="molecule type" value="Genomic_DNA"/>
</dbReference>
<reference evidence="2 3" key="1">
    <citation type="submission" date="2019-03" db="EMBL/GenBank/DDBJ databases">
        <title>Genomic Encyclopedia of Type Strains, Phase IV (KMG-IV): sequencing the most valuable type-strain genomes for metagenomic binning, comparative biology and taxonomic classification.</title>
        <authorList>
            <person name="Goeker M."/>
        </authorList>
    </citation>
    <scope>NUCLEOTIDE SEQUENCE [LARGE SCALE GENOMIC DNA]</scope>
    <source>
        <strain evidence="2 3">DSM 26752</strain>
    </source>
</reference>
<accession>A0A4R3KP82</accession>
<evidence type="ECO:0000259" key="1">
    <source>
        <dbReference type="Pfam" id="PF20612"/>
    </source>
</evidence>
<dbReference type="Proteomes" id="UP000294567">
    <property type="component" value="Unassembled WGS sequence"/>
</dbReference>
<proteinExistence type="predicted"/>
<gene>
    <name evidence="2" type="ORF">EDD65_1159</name>
</gene>
<sequence length="45" mass="5347">MDKRISYAVQLAMLKRLLNNKVISVAEYKMIKQYLKDKYKIINVA</sequence>
<dbReference type="RefSeq" id="WP_170169649.1">
    <property type="nucleotide sequence ID" value="NZ_CP068564.1"/>
</dbReference>
<dbReference type="InterPro" id="IPR046749">
    <property type="entry name" value="SHOCT_2"/>
</dbReference>
<keyword evidence="3" id="KW-1185">Reference proteome</keyword>
<protein>
    <recommendedName>
        <fullName evidence="1">SHOCT-like domain-containing protein</fullName>
    </recommendedName>
</protein>
<organism evidence="2 3">
    <name type="scientific">Keratinibaculum paraultunense</name>
    <dbReference type="NCBI Taxonomy" id="1278232"/>
    <lineage>
        <taxon>Bacteria</taxon>
        <taxon>Bacillati</taxon>
        <taxon>Bacillota</taxon>
        <taxon>Tissierellia</taxon>
        <taxon>Tissierellales</taxon>
        <taxon>Tepidimicrobiaceae</taxon>
        <taxon>Keratinibaculum</taxon>
    </lineage>
</organism>
<feature type="domain" description="SHOCT-like" evidence="1">
    <location>
        <begin position="4"/>
        <end position="41"/>
    </location>
</feature>